<feature type="domain" description="Phage shock protein PspC N-terminal" evidence="2">
    <location>
        <begin position="132"/>
        <end position="187"/>
    </location>
</feature>
<organism evidence="3 4">
    <name type="scientific">Floridaenema flaviceps BLCC-F50</name>
    <dbReference type="NCBI Taxonomy" id="3153642"/>
    <lineage>
        <taxon>Bacteria</taxon>
        <taxon>Bacillati</taxon>
        <taxon>Cyanobacteriota</taxon>
        <taxon>Cyanophyceae</taxon>
        <taxon>Oscillatoriophycideae</taxon>
        <taxon>Aerosakkonematales</taxon>
        <taxon>Aerosakkonemataceae</taxon>
        <taxon>Floridanema</taxon>
        <taxon>Floridanema flaviceps</taxon>
    </lineage>
</organism>
<keyword evidence="4" id="KW-1185">Reference proteome</keyword>
<feature type="transmembrane region" description="Helical" evidence="1">
    <location>
        <begin position="31"/>
        <end position="53"/>
    </location>
</feature>
<evidence type="ECO:0000313" key="4">
    <source>
        <dbReference type="Proteomes" id="UP001576784"/>
    </source>
</evidence>
<keyword evidence="1" id="KW-0472">Membrane</keyword>
<dbReference type="EMBL" id="JBHFNR010000001">
    <property type="protein sequence ID" value="MFB2891332.1"/>
    <property type="molecule type" value="Genomic_DNA"/>
</dbReference>
<proteinExistence type="predicted"/>
<dbReference type="Pfam" id="PF04024">
    <property type="entry name" value="PspC"/>
    <property type="match status" value="1"/>
</dbReference>
<comment type="caution">
    <text evidence="3">The sequence shown here is derived from an EMBL/GenBank/DDBJ whole genome shotgun (WGS) entry which is preliminary data.</text>
</comment>
<accession>A0ABV4XJR2</accession>
<evidence type="ECO:0000256" key="1">
    <source>
        <dbReference type="SAM" id="Phobius"/>
    </source>
</evidence>
<feature type="transmembrane region" description="Helical" evidence="1">
    <location>
        <begin position="161"/>
        <end position="185"/>
    </location>
</feature>
<evidence type="ECO:0000259" key="2">
    <source>
        <dbReference type="Pfam" id="PF04024"/>
    </source>
</evidence>
<keyword evidence="1" id="KW-1133">Transmembrane helix</keyword>
<protein>
    <submittedName>
        <fullName evidence="3">PspC domain-containing protein</fullName>
    </submittedName>
</protein>
<dbReference type="InterPro" id="IPR007168">
    <property type="entry name" value="Phageshock_PspC_N"/>
</dbReference>
<sequence>MGEIFFLSLISLLLFFGPALAAIAIRRSLSIPWQLVLLLICILYAALPILIALTGVDLAERNGCTVDITIYKCPGNPSLGETITLMTFAHWLAILTIPSGILGAIAILIYSTIRSAKLRKGELTTVAPFAIFYRSRRHKLIAGICAAIAKKTKFPLLAVRIATVILAIVAPGFGAPLYLWLWLAFPLESEVISI</sequence>
<keyword evidence="1" id="KW-0812">Transmembrane</keyword>
<reference evidence="3 4" key="1">
    <citation type="submission" date="2024-09" db="EMBL/GenBank/DDBJ databases">
        <title>Floridaenema gen nov. (Aerosakkonemataceae, Aerosakkonematales ord. nov., Cyanobacteria) from benthic tropical and subtropical fresh waters, with the description of four new species.</title>
        <authorList>
            <person name="Moretto J.A."/>
            <person name="Berthold D.E."/>
            <person name="Lefler F.W."/>
            <person name="Huang I.-S."/>
            <person name="Laughinghouse H. IV."/>
        </authorList>
    </citation>
    <scope>NUCLEOTIDE SEQUENCE [LARGE SCALE GENOMIC DNA]</scope>
    <source>
        <strain evidence="3 4">BLCC-F50</strain>
    </source>
</reference>
<dbReference type="Proteomes" id="UP001576784">
    <property type="component" value="Unassembled WGS sequence"/>
</dbReference>
<feature type="transmembrane region" description="Helical" evidence="1">
    <location>
        <begin position="91"/>
        <end position="113"/>
    </location>
</feature>
<name>A0ABV4XJR2_9CYAN</name>
<dbReference type="RefSeq" id="WP_413261010.1">
    <property type="nucleotide sequence ID" value="NZ_JBHFNR010000001.1"/>
</dbReference>
<evidence type="ECO:0000313" key="3">
    <source>
        <dbReference type="EMBL" id="MFB2891332.1"/>
    </source>
</evidence>
<gene>
    <name evidence="3" type="ORF">ACE1CI_00140</name>
</gene>